<keyword evidence="2" id="KW-1133">Transmembrane helix</keyword>
<accession>A0A9Q8LGR2</accession>
<dbReference type="KEGG" id="ffu:CLAFUR5_04333"/>
<evidence type="ECO:0000313" key="3">
    <source>
        <dbReference type="EMBL" id="UJO17134.1"/>
    </source>
</evidence>
<feature type="compositionally biased region" description="Basic and acidic residues" evidence="1">
    <location>
        <begin position="321"/>
        <end position="331"/>
    </location>
</feature>
<feature type="region of interest" description="Disordered" evidence="1">
    <location>
        <begin position="144"/>
        <end position="199"/>
    </location>
</feature>
<feature type="region of interest" description="Disordered" evidence="1">
    <location>
        <begin position="245"/>
        <end position="265"/>
    </location>
</feature>
<evidence type="ECO:0000256" key="1">
    <source>
        <dbReference type="SAM" id="MobiDB-lite"/>
    </source>
</evidence>
<protein>
    <submittedName>
        <fullName evidence="3">Uncharacterized protein</fullName>
    </submittedName>
</protein>
<feature type="compositionally biased region" description="Low complexity" evidence="1">
    <location>
        <begin position="75"/>
        <end position="101"/>
    </location>
</feature>
<keyword evidence="2" id="KW-0472">Membrane</keyword>
<dbReference type="EMBL" id="CP090166">
    <property type="protein sequence ID" value="UJO17134.1"/>
    <property type="molecule type" value="Genomic_DNA"/>
</dbReference>
<name>A0A9Q8LGR2_PASFU</name>
<reference evidence="3" key="1">
    <citation type="submission" date="2021-12" db="EMBL/GenBank/DDBJ databases">
        <authorList>
            <person name="Zaccaron A."/>
            <person name="Stergiopoulos I."/>
        </authorList>
    </citation>
    <scope>NUCLEOTIDE SEQUENCE</scope>
    <source>
        <strain evidence="3">Race5_Kim</strain>
    </source>
</reference>
<gene>
    <name evidence="3" type="ORF">CLAFUR5_04333</name>
</gene>
<proteinExistence type="predicted"/>
<dbReference type="RefSeq" id="XP_047761500.1">
    <property type="nucleotide sequence ID" value="XM_047903481.1"/>
</dbReference>
<sequence length="340" mass="36231">MSTTQSFPDVHFGWLLSDGTEVQMDAVTLSANTLIGELLSTSPIDEVSSKGTPPPALTGVVLVNSTSTVGPSTFATQATPSPSANATTDSASSGSASLPSTERSSSPLARKLAVGLAVPAATLLIGACILFGMYLRRRRHRHWNVGPSSSPRSSKSHKQDYNAKPLYPHKPLTSRSDSTFTVDAGPSYGSIPQAGDADIPQLPELEGLTAAYSPTRDSEYSSDDFGPYFSGIDDPFTDAAASTVKMTPGVSPSSYPLRDRLSHENERRRKAIQTLKRKGSSASISERELGGLVSAFERVVNERQEETKVRVKSGGDIWGGGKRDRDEERTAEVMASVPLN</sequence>
<evidence type="ECO:0000256" key="2">
    <source>
        <dbReference type="SAM" id="Phobius"/>
    </source>
</evidence>
<keyword evidence="2" id="KW-0812">Transmembrane</keyword>
<dbReference type="AlphaFoldDB" id="A0A9Q8LGR2"/>
<dbReference type="Proteomes" id="UP000756132">
    <property type="component" value="Chromosome 4"/>
</dbReference>
<dbReference type="GeneID" id="71984211"/>
<reference evidence="3" key="2">
    <citation type="journal article" date="2022" name="Microb. Genom.">
        <title>A chromosome-scale genome assembly of the tomato pathogen Cladosporium fulvum reveals a compartmentalized genome architecture and the presence of a dispensable chromosome.</title>
        <authorList>
            <person name="Zaccaron A.Z."/>
            <person name="Chen L.H."/>
            <person name="Samaras A."/>
            <person name="Stergiopoulos I."/>
        </authorList>
    </citation>
    <scope>NUCLEOTIDE SEQUENCE</scope>
    <source>
        <strain evidence="3">Race5_Kim</strain>
    </source>
</reference>
<evidence type="ECO:0000313" key="4">
    <source>
        <dbReference type="Proteomes" id="UP000756132"/>
    </source>
</evidence>
<feature type="region of interest" description="Disordered" evidence="1">
    <location>
        <begin position="307"/>
        <end position="340"/>
    </location>
</feature>
<feature type="transmembrane region" description="Helical" evidence="2">
    <location>
        <begin position="112"/>
        <end position="135"/>
    </location>
</feature>
<keyword evidence="4" id="KW-1185">Reference proteome</keyword>
<dbReference type="OrthoDB" id="3650912at2759"/>
<organism evidence="3 4">
    <name type="scientific">Passalora fulva</name>
    <name type="common">Tomato leaf mold</name>
    <name type="synonym">Cladosporium fulvum</name>
    <dbReference type="NCBI Taxonomy" id="5499"/>
    <lineage>
        <taxon>Eukaryota</taxon>
        <taxon>Fungi</taxon>
        <taxon>Dikarya</taxon>
        <taxon>Ascomycota</taxon>
        <taxon>Pezizomycotina</taxon>
        <taxon>Dothideomycetes</taxon>
        <taxon>Dothideomycetidae</taxon>
        <taxon>Mycosphaerellales</taxon>
        <taxon>Mycosphaerellaceae</taxon>
        <taxon>Fulvia</taxon>
    </lineage>
</organism>
<feature type="region of interest" description="Disordered" evidence="1">
    <location>
        <begin position="72"/>
        <end position="105"/>
    </location>
</feature>